<dbReference type="AlphaFoldDB" id="A0A5M3Y4G4"/>
<dbReference type="Pfam" id="PF07476">
    <property type="entry name" value="MAAL_C"/>
    <property type="match status" value="1"/>
</dbReference>
<evidence type="ECO:0000256" key="1">
    <source>
        <dbReference type="ARBA" id="ARBA00000789"/>
    </source>
</evidence>
<keyword evidence="16" id="KW-1185">Reference proteome</keyword>
<evidence type="ECO:0000256" key="10">
    <source>
        <dbReference type="PIRSR" id="PIRSR017107-1"/>
    </source>
</evidence>
<evidence type="ECO:0000256" key="11">
    <source>
        <dbReference type="PIRSR" id="PIRSR017107-3"/>
    </source>
</evidence>
<feature type="binding site" evidence="12">
    <location>
        <position position="307"/>
    </location>
    <ligand>
        <name>Mg(2+)</name>
        <dbReference type="ChEBI" id="CHEBI:18420"/>
    </ligand>
</feature>
<accession>A0A5M3Y4G4</accession>
<proteinExistence type="inferred from homology"/>
<dbReference type="SFLD" id="SFLDF00007">
    <property type="entry name" value="methylaspartate_ammonia-lyase"/>
    <property type="match status" value="1"/>
</dbReference>
<keyword evidence="9 15" id="KW-0456">Lyase</keyword>
<dbReference type="UniPathway" id="UPA00561">
    <property type="reaction ID" value="UER00618"/>
</dbReference>
<dbReference type="GO" id="GO:0046872">
    <property type="term" value="F:metal ion binding"/>
    <property type="evidence" value="ECO:0007669"/>
    <property type="project" value="UniProtKB-KW"/>
</dbReference>
<dbReference type="SFLD" id="SFLDG00151">
    <property type="entry name" value="methylaspartate_ammonia-lyase"/>
    <property type="match status" value="1"/>
</dbReference>
<organism evidence="15 16">
    <name type="scientific">Acrocarpospora pleiomorpha</name>
    <dbReference type="NCBI Taxonomy" id="90975"/>
    <lineage>
        <taxon>Bacteria</taxon>
        <taxon>Bacillati</taxon>
        <taxon>Actinomycetota</taxon>
        <taxon>Actinomycetes</taxon>
        <taxon>Streptosporangiales</taxon>
        <taxon>Streptosporangiaceae</taxon>
        <taxon>Acrocarpospora</taxon>
    </lineage>
</organism>
<comment type="pathway">
    <text evidence="3">Amino-acid degradation; L-glutamate degradation via mesaconate pathway; acetate and pyruvate from L-glutamate: step 2/4.</text>
</comment>
<comment type="cofactor">
    <cofactor evidence="2 12">
        <name>Mg(2+)</name>
        <dbReference type="ChEBI" id="CHEBI:18420"/>
    </cofactor>
</comment>
<dbReference type="Gene3D" id="3.20.20.120">
    <property type="entry name" value="Enolase-like C-terminal domain"/>
    <property type="match status" value="1"/>
</dbReference>
<dbReference type="PANTHER" id="PTHR48073">
    <property type="entry name" value="O-SUCCINYLBENZOATE SYNTHASE-RELATED"/>
    <property type="match status" value="1"/>
</dbReference>
<evidence type="ECO:0000256" key="9">
    <source>
        <dbReference type="ARBA" id="ARBA00023239"/>
    </source>
</evidence>
<dbReference type="RefSeq" id="WP_155351747.1">
    <property type="nucleotide sequence ID" value="NZ_BAAAHM010000010.1"/>
</dbReference>
<evidence type="ECO:0000256" key="8">
    <source>
        <dbReference type="ARBA" id="ARBA00022842"/>
    </source>
</evidence>
<dbReference type="Gene3D" id="3.30.390.10">
    <property type="entry name" value="Enolase-like, N-terminal domain"/>
    <property type="match status" value="1"/>
</dbReference>
<feature type="domain" description="Methylaspartate ammonia-lyase C-terminal" evidence="14">
    <location>
        <begin position="166"/>
        <end position="408"/>
    </location>
</feature>
<evidence type="ECO:0000256" key="12">
    <source>
        <dbReference type="PIRSR" id="PIRSR017107-4"/>
    </source>
</evidence>
<evidence type="ECO:0000259" key="13">
    <source>
        <dbReference type="Pfam" id="PF05034"/>
    </source>
</evidence>
<dbReference type="EMBL" id="BLAF01000108">
    <property type="protein sequence ID" value="GES27073.1"/>
    <property type="molecule type" value="Genomic_DNA"/>
</dbReference>
<evidence type="ECO:0000313" key="16">
    <source>
        <dbReference type="Proteomes" id="UP000377595"/>
    </source>
</evidence>
<dbReference type="InterPro" id="IPR022662">
    <property type="entry name" value="MeAsp_NH4-lyase_C"/>
</dbReference>
<feature type="binding site" evidence="12">
    <location>
        <position position="238"/>
    </location>
    <ligand>
        <name>Mg(2+)</name>
        <dbReference type="ChEBI" id="CHEBI:18420"/>
    </ligand>
</feature>
<evidence type="ECO:0000256" key="5">
    <source>
        <dbReference type="ARBA" id="ARBA00011738"/>
    </source>
</evidence>
<evidence type="ECO:0000313" key="15">
    <source>
        <dbReference type="EMBL" id="GES27073.1"/>
    </source>
</evidence>
<evidence type="ECO:0000256" key="7">
    <source>
        <dbReference type="ARBA" id="ARBA00022723"/>
    </source>
</evidence>
<feature type="domain" description="Methylaspartate ammonia-lyase N-terminal" evidence="13">
    <location>
        <begin position="4"/>
        <end position="157"/>
    </location>
</feature>
<dbReference type="InterPro" id="IPR029017">
    <property type="entry name" value="Enolase-like_N"/>
</dbReference>
<dbReference type="InterPro" id="IPR006395">
    <property type="entry name" value="Me_Asp_am_lyase"/>
</dbReference>
<reference evidence="15 16" key="1">
    <citation type="submission" date="2019-10" db="EMBL/GenBank/DDBJ databases">
        <title>Whole genome shotgun sequence of Acrocarpospora pleiomorpha NBRC 16267.</title>
        <authorList>
            <person name="Ichikawa N."/>
            <person name="Kimura A."/>
            <person name="Kitahashi Y."/>
            <person name="Komaki H."/>
            <person name="Oguchi A."/>
        </authorList>
    </citation>
    <scope>NUCLEOTIDE SEQUENCE [LARGE SCALE GENOMIC DNA]</scope>
    <source>
        <strain evidence="15 16">NBRC 16267</strain>
    </source>
</reference>
<dbReference type="PIRSF" id="PIRSF017107">
    <property type="entry name" value="MAL"/>
    <property type="match status" value="1"/>
</dbReference>
<sequence length="420" mass="44745">MSLKIERVVVVPGETAYYTDDQAAIRAGARQDGFIYLGEPRTPGFDAIRQPGESAAVLLVLSDGYIAHGDAAVVQYAGVAGRSAGFHANEIRIAIDAAEDRILSSEITDFRGATEWLDEQEAFPASVARAAAYGLSQALLDAAAHARGLLMAHVVQDFVGRSGPLEAVPTFTQSGDDRYSSVDRMILKRADFLPHGLFNDVASKFGADGQLFLDYVAWLRERVGKIGPGDYRPRFHLDLYGCAGDAFGRDTTKIADFLGRAAELAGPYRLRVEHPLDAGSHEGQIAEFAALRGELAARGIPVEIVADEWCNTLDEIRAFTAAAAADVIHVKTPDLGSIANAATALAEVRAAGFVGYCGGTCNETERSAQISAHVAMGAGADELLAKPGMGVDEALMIVRNEMARALALDGVLRRERGDRA</sequence>
<feature type="active site" description="Proton acceptor" evidence="10">
    <location>
        <position position="331"/>
    </location>
</feature>
<dbReference type="InterPro" id="IPR022665">
    <property type="entry name" value="MeAsp_NH4-lyase_N"/>
</dbReference>
<feature type="binding site" evidence="12">
    <location>
        <position position="273"/>
    </location>
    <ligand>
        <name>Mg(2+)</name>
        <dbReference type="ChEBI" id="CHEBI:18420"/>
    </ligand>
</feature>
<dbReference type="GO" id="GO:0019553">
    <property type="term" value="P:L-glutamate catabolic process via L-citramalate"/>
    <property type="evidence" value="ECO:0007669"/>
    <property type="project" value="UniProtKB-UniPathway"/>
</dbReference>
<dbReference type="SFLD" id="SFLDS00001">
    <property type="entry name" value="Enolase"/>
    <property type="match status" value="1"/>
</dbReference>
<comment type="catalytic activity">
    <reaction evidence="1">
        <text>(2S,3S)-3-methyl-L-aspartate = mesaconate + NH4(+)</text>
        <dbReference type="Rhea" id="RHEA:12829"/>
        <dbReference type="ChEBI" id="CHEBI:28938"/>
        <dbReference type="ChEBI" id="CHEBI:36986"/>
        <dbReference type="ChEBI" id="CHEBI:58724"/>
        <dbReference type="EC" id="4.3.1.2"/>
    </reaction>
</comment>
<evidence type="ECO:0000256" key="3">
    <source>
        <dbReference type="ARBA" id="ARBA00004675"/>
    </source>
</evidence>
<evidence type="ECO:0000259" key="14">
    <source>
        <dbReference type="Pfam" id="PF07476"/>
    </source>
</evidence>
<comment type="similarity">
    <text evidence="4">Belongs to the methylaspartate ammonia-lyase family.</text>
</comment>
<dbReference type="Pfam" id="PF05034">
    <property type="entry name" value="MAAL_N"/>
    <property type="match status" value="1"/>
</dbReference>
<dbReference type="SUPFAM" id="SSF54826">
    <property type="entry name" value="Enolase N-terminal domain-like"/>
    <property type="match status" value="1"/>
</dbReference>
<keyword evidence="7 12" id="KW-0479">Metal-binding</keyword>
<evidence type="ECO:0000256" key="4">
    <source>
        <dbReference type="ARBA" id="ARBA00009954"/>
    </source>
</evidence>
<dbReference type="InterPro" id="IPR036849">
    <property type="entry name" value="Enolase-like_C_sf"/>
</dbReference>
<keyword evidence="8 12" id="KW-0460">Magnesium</keyword>
<dbReference type="OrthoDB" id="8630262at2"/>
<dbReference type="NCBIfam" id="TIGR01502">
    <property type="entry name" value="B_methylAsp_ase"/>
    <property type="match status" value="1"/>
</dbReference>
<name>A0A5M3Y4G4_9ACTN</name>
<dbReference type="Proteomes" id="UP000377595">
    <property type="component" value="Unassembled WGS sequence"/>
</dbReference>
<dbReference type="PANTHER" id="PTHR48073:SF2">
    <property type="entry name" value="O-SUCCINYLBENZOATE SYNTHASE"/>
    <property type="match status" value="1"/>
</dbReference>
<feature type="site" description="Transition state stabilizer" evidence="11">
    <location>
        <position position="195"/>
    </location>
</feature>
<gene>
    <name evidence="15" type="ORF">Aple_099720</name>
</gene>
<comment type="caution">
    <text evidence="15">The sequence shown here is derived from an EMBL/GenBank/DDBJ whole genome shotgun (WGS) entry which is preliminary data.</text>
</comment>
<dbReference type="EC" id="4.3.1.2" evidence="6"/>
<evidence type="ECO:0000256" key="6">
    <source>
        <dbReference type="ARBA" id="ARBA00012993"/>
    </source>
</evidence>
<comment type="subunit">
    <text evidence="5">Homodimer.</text>
</comment>
<dbReference type="SUPFAM" id="SSF51604">
    <property type="entry name" value="Enolase C-terminal domain-like"/>
    <property type="match status" value="1"/>
</dbReference>
<evidence type="ECO:0000256" key="2">
    <source>
        <dbReference type="ARBA" id="ARBA00001946"/>
    </source>
</evidence>
<dbReference type="GO" id="GO:0050096">
    <property type="term" value="F:methylaspartate ammonia-lyase activity"/>
    <property type="evidence" value="ECO:0007669"/>
    <property type="project" value="UniProtKB-EC"/>
</dbReference>
<protein>
    <recommendedName>
        <fullName evidence="6">methylaspartate ammonia-lyase</fullName>
        <ecNumber evidence="6">4.3.1.2</ecNumber>
    </recommendedName>
</protein>